<feature type="signal peptide" evidence="1">
    <location>
        <begin position="1"/>
        <end position="19"/>
    </location>
</feature>
<organism evidence="2 3">
    <name type="scientific">Chitinophaga solisilvae</name>
    <dbReference type="NCBI Taxonomy" id="1233460"/>
    <lineage>
        <taxon>Bacteria</taxon>
        <taxon>Pseudomonadati</taxon>
        <taxon>Bacteroidota</taxon>
        <taxon>Chitinophagia</taxon>
        <taxon>Chitinophagales</taxon>
        <taxon>Chitinophagaceae</taxon>
        <taxon>Chitinophaga</taxon>
    </lineage>
</organism>
<feature type="chain" id="PRO_5040186480" description="Outer membrane protein beta-barrel domain-containing protein" evidence="1">
    <location>
        <begin position="20"/>
        <end position="226"/>
    </location>
</feature>
<gene>
    <name evidence="2" type="ORF">ECE50_004655</name>
</gene>
<proteinExistence type="predicted"/>
<keyword evidence="3" id="KW-1185">Reference proteome</keyword>
<comment type="caution">
    <text evidence="2">The sequence shown here is derived from an EMBL/GenBank/DDBJ whole genome shotgun (WGS) entry which is preliminary data.</text>
</comment>
<evidence type="ECO:0008006" key="4">
    <source>
        <dbReference type="Google" id="ProtNLM"/>
    </source>
</evidence>
<dbReference type="AlphaFoldDB" id="A0A9Q5D4I2"/>
<evidence type="ECO:0000256" key="1">
    <source>
        <dbReference type="SAM" id="SignalP"/>
    </source>
</evidence>
<evidence type="ECO:0000313" key="2">
    <source>
        <dbReference type="EMBL" id="NSL86110.1"/>
    </source>
</evidence>
<reference evidence="2" key="1">
    <citation type="submission" date="2020-05" db="EMBL/GenBank/DDBJ databases">
        <title>Chitinophaga laudate sp. nov., isolated from a tropical peat swamp.</title>
        <authorList>
            <person name="Goh C.B.S."/>
            <person name="Lee M.S."/>
            <person name="Parimannan S."/>
            <person name="Pasbakhsh P."/>
            <person name="Yule C.M."/>
            <person name="Rajandas H."/>
            <person name="Loke S."/>
            <person name="Croft L."/>
            <person name="Tan J.B.L."/>
        </authorList>
    </citation>
    <scope>NUCLEOTIDE SEQUENCE</scope>
    <source>
        <strain evidence="2">Mgbs1</strain>
    </source>
</reference>
<dbReference type="EMBL" id="RIAR02000001">
    <property type="protein sequence ID" value="NSL86110.1"/>
    <property type="molecule type" value="Genomic_DNA"/>
</dbReference>
<name>A0A9Q5D4I2_9BACT</name>
<keyword evidence="1" id="KW-0732">Signal</keyword>
<sequence length="226" mass="25193">MKQLFLLLFAGILTHTAYAQKSTLPHFRFVVNGGYSYRLGKISSQITGDALTYMRKLKSGFNIGADAMYYFNETLGAGIKYNRFQSSQSGVIPIEYNGSRIRTNVMDNIAINFIAPSFVVRIFDAKDRNSLHMNMALGYLGFRDNGWVNHGKVILTGGTVGVGLDFGYDIRINRMLSAGAQLSLINGKLTSYMQEDESGRRKITLQDDETENLGHLNISLGLRLNI</sequence>
<dbReference type="RefSeq" id="WP_160716807.1">
    <property type="nucleotide sequence ID" value="NZ_JAABOK010000014.1"/>
</dbReference>
<evidence type="ECO:0000313" key="3">
    <source>
        <dbReference type="Proteomes" id="UP000281028"/>
    </source>
</evidence>
<accession>A0A9Q5D4I2</accession>
<protein>
    <recommendedName>
        <fullName evidence="4">Outer membrane protein beta-barrel domain-containing protein</fullName>
    </recommendedName>
</protein>
<dbReference type="Proteomes" id="UP000281028">
    <property type="component" value="Unassembled WGS sequence"/>
</dbReference>